<dbReference type="NCBIfam" id="TIGR02937">
    <property type="entry name" value="sigma70-ECF"/>
    <property type="match status" value="1"/>
</dbReference>
<evidence type="ECO:0000313" key="7">
    <source>
        <dbReference type="Proteomes" id="UP000036520"/>
    </source>
</evidence>
<keyword evidence="2" id="KW-0805">Transcription regulation</keyword>
<dbReference type="CDD" id="cd06171">
    <property type="entry name" value="Sigma70_r4"/>
    <property type="match status" value="1"/>
</dbReference>
<evidence type="ECO:0000259" key="5">
    <source>
        <dbReference type="Pfam" id="PF08281"/>
    </source>
</evidence>
<dbReference type="InterPro" id="IPR036388">
    <property type="entry name" value="WH-like_DNA-bd_sf"/>
</dbReference>
<dbReference type="KEGG" id="camu:CA2015_3829"/>
<evidence type="ECO:0000256" key="4">
    <source>
        <dbReference type="ARBA" id="ARBA00023163"/>
    </source>
</evidence>
<evidence type="ECO:0000313" key="6">
    <source>
        <dbReference type="EMBL" id="AKP53199.1"/>
    </source>
</evidence>
<dbReference type="EMBL" id="CP012040">
    <property type="protein sequence ID" value="AKP53199.1"/>
    <property type="molecule type" value="Genomic_DNA"/>
</dbReference>
<proteinExistence type="inferred from homology"/>
<dbReference type="InterPro" id="IPR013324">
    <property type="entry name" value="RNA_pol_sigma_r3/r4-like"/>
</dbReference>
<gene>
    <name evidence="6" type="ORF">CA2015_3829</name>
</gene>
<evidence type="ECO:0000256" key="1">
    <source>
        <dbReference type="ARBA" id="ARBA00010641"/>
    </source>
</evidence>
<dbReference type="InterPro" id="IPR013325">
    <property type="entry name" value="RNA_pol_sigma_r2"/>
</dbReference>
<accession>A0A0H4PG45</accession>
<dbReference type="GO" id="GO:0006352">
    <property type="term" value="P:DNA-templated transcription initiation"/>
    <property type="evidence" value="ECO:0007669"/>
    <property type="project" value="InterPro"/>
</dbReference>
<dbReference type="Pfam" id="PF08281">
    <property type="entry name" value="Sigma70_r4_2"/>
    <property type="match status" value="1"/>
</dbReference>
<dbReference type="InterPro" id="IPR013249">
    <property type="entry name" value="RNA_pol_sigma70_r4_t2"/>
</dbReference>
<reference evidence="6 7" key="1">
    <citation type="submission" date="2015-07" db="EMBL/GenBank/DDBJ databases">
        <authorList>
            <person name="Kim K.M."/>
        </authorList>
    </citation>
    <scope>NUCLEOTIDE SEQUENCE [LARGE SCALE GENOMIC DNA]</scope>
    <source>
        <strain evidence="6 7">KCTC 12363</strain>
    </source>
</reference>
<dbReference type="OrthoDB" id="9150024at2"/>
<dbReference type="STRING" id="320787.CA2015_3829"/>
<dbReference type="InterPro" id="IPR014284">
    <property type="entry name" value="RNA_pol_sigma-70_dom"/>
</dbReference>
<evidence type="ECO:0000256" key="3">
    <source>
        <dbReference type="ARBA" id="ARBA00023082"/>
    </source>
</evidence>
<feature type="domain" description="RNA polymerase sigma factor 70 region 4 type 2" evidence="5">
    <location>
        <begin position="133"/>
        <end position="175"/>
    </location>
</feature>
<sequence>MNPLTSNNPSMDSNYYWDLLMKGNRQGLEGLYKEYIVTLFNYGIALSKDENFIQDCIQEVFIDLWKYHKSLGKAVHVKAYLLRALSHKIFRENQQKTKLLTVEWKDGIDNTIVVESIESELIDIQREKGLQIKLANALDKIPLRQKQAIHLLFFEQLSYEEVSKLMGINLRSVYTIAWKAIANLKKHIVSGISILVFLTLLQFY</sequence>
<dbReference type="GO" id="GO:0003677">
    <property type="term" value="F:DNA binding"/>
    <property type="evidence" value="ECO:0007669"/>
    <property type="project" value="InterPro"/>
</dbReference>
<dbReference type="AlphaFoldDB" id="A0A0H4PG45"/>
<dbReference type="Gene3D" id="1.10.1740.10">
    <property type="match status" value="1"/>
</dbReference>
<dbReference type="InterPro" id="IPR039425">
    <property type="entry name" value="RNA_pol_sigma-70-like"/>
</dbReference>
<keyword evidence="7" id="KW-1185">Reference proteome</keyword>
<dbReference type="PANTHER" id="PTHR43133:SF46">
    <property type="entry name" value="RNA POLYMERASE SIGMA-70 FACTOR ECF SUBFAMILY"/>
    <property type="match status" value="1"/>
</dbReference>
<evidence type="ECO:0000256" key="2">
    <source>
        <dbReference type="ARBA" id="ARBA00023015"/>
    </source>
</evidence>
<keyword evidence="4" id="KW-0804">Transcription</keyword>
<comment type="similarity">
    <text evidence="1">Belongs to the sigma-70 factor family. ECF subfamily.</text>
</comment>
<protein>
    <submittedName>
        <fullName evidence="6">RNA polymerase ECF-type sigma factor</fullName>
    </submittedName>
</protein>
<dbReference type="Proteomes" id="UP000036520">
    <property type="component" value="Chromosome"/>
</dbReference>
<dbReference type="PANTHER" id="PTHR43133">
    <property type="entry name" value="RNA POLYMERASE ECF-TYPE SIGMA FACTO"/>
    <property type="match status" value="1"/>
</dbReference>
<name>A0A0H4PG45_9BACT</name>
<dbReference type="RefSeq" id="WP_048643325.1">
    <property type="nucleotide sequence ID" value="NZ_CP012040.1"/>
</dbReference>
<keyword evidence="3" id="KW-0731">Sigma factor</keyword>
<organism evidence="6 7">
    <name type="scientific">Cyclobacterium amurskyense</name>
    <dbReference type="NCBI Taxonomy" id="320787"/>
    <lineage>
        <taxon>Bacteria</taxon>
        <taxon>Pseudomonadati</taxon>
        <taxon>Bacteroidota</taxon>
        <taxon>Cytophagia</taxon>
        <taxon>Cytophagales</taxon>
        <taxon>Cyclobacteriaceae</taxon>
        <taxon>Cyclobacterium</taxon>
    </lineage>
</organism>
<dbReference type="Gene3D" id="1.10.10.10">
    <property type="entry name" value="Winged helix-like DNA-binding domain superfamily/Winged helix DNA-binding domain"/>
    <property type="match status" value="1"/>
</dbReference>
<dbReference type="GO" id="GO:0016987">
    <property type="term" value="F:sigma factor activity"/>
    <property type="evidence" value="ECO:0007669"/>
    <property type="project" value="UniProtKB-KW"/>
</dbReference>
<dbReference type="SUPFAM" id="SSF88659">
    <property type="entry name" value="Sigma3 and sigma4 domains of RNA polymerase sigma factors"/>
    <property type="match status" value="1"/>
</dbReference>
<dbReference type="SUPFAM" id="SSF88946">
    <property type="entry name" value="Sigma2 domain of RNA polymerase sigma factors"/>
    <property type="match status" value="1"/>
</dbReference>